<proteinExistence type="inferred from homology"/>
<dbReference type="EMBL" id="CAJVCH010570234">
    <property type="protein sequence ID" value="CAG7834420.1"/>
    <property type="molecule type" value="Genomic_DNA"/>
</dbReference>
<dbReference type="Proteomes" id="UP000708208">
    <property type="component" value="Unassembled WGS sequence"/>
</dbReference>
<dbReference type="GO" id="GO:0005085">
    <property type="term" value="F:guanyl-nucleotide exchange factor activity"/>
    <property type="evidence" value="ECO:0007669"/>
    <property type="project" value="TreeGrafter"/>
</dbReference>
<evidence type="ECO:0000256" key="2">
    <source>
        <dbReference type="RuleBase" id="RU003814"/>
    </source>
</evidence>
<gene>
    <name evidence="3" type="ORF">AFUS01_LOCUS43931</name>
</gene>
<dbReference type="InterPro" id="IPR000649">
    <property type="entry name" value="IF-2B-related"/>
</dbReference>
<evidence type="ECO:0000313" key="4">
    <source>
        <dbReference type="Proteomes" id="UP000708208"/>
    </source>
</evidence>
<evidence type="ECO:0008006" key="5">
    <source>
        <dbReference type="Google" id="ProtNLM"/>
    </source>
</evidence>
<comment type="similarity">
    <text evidence="1 2">Belongs to the eIF-2B alpha/beta/delta subunits family.</text>
</comment>
<name>A0A8J2PRZ6_9HEXA</name>
<dbReference type="InterPro" id="IPR051501">
    <property type="entry name" value="eIF2B_alpha/beta/delta"/>
</dbReference>
<evidence type="ECO:0000256" key="1">
    <source>
        <dbReference type="ARBA" id="ARBA00007251"/>
    </source>
</evidence>
<dbReference type="PANTHER" id="PTHR45860">
    <property type="entry name" value="TRANSLATION INITIATION FACTOR EIF-2B SUBUNIT ALPHA"/>
    <property type="match status" value="1"/>
</dbReference>
<dbReference type="PANTHER" id="PTHR45860:SF1">
    <property type="entry name" value="TRANSLATION INITIATION FACTOR EIF-2B SUBUNIT ALPHA"/>
    <property type="match status" value="1"/>
</dbReference>
<dbReference type="GO" id="GO:0003743">
    <property type="term" value="F:translation initiation factor activity"/>
    <property type="evidence" value="ECO:0007669"/>
    <property type="project" value="TreeGrafter"/>
</dbReference>
<organism evidence="3 4">
    <name type="scientific">Allacma fusca</name>
    <dbReference type="NCBI Taxonomy" id="39272"/>
    <lineage>
        <taxon>Eukaryota</taxon>
        <taxon>Metazoa</taxon>
        <taxon>Ecdysozoa</taxon>
        <taxon>Arthropoda</taxon>
        <taxon>Hexapoda</taxon>
        <taxon>Collembola</taxon>
        <taxon>Symphypleona</taxon>
        <taxon>Sminthuridae</taxon>
        <taxon>Allacma</taxon>
    </lineage>
</organism>
<protein>
    <recommendedName>
        <fullName evidence="5">EIF-2B GDP-GTP exchange factor subunit alpha</fullName>
    </recommendedName>
</protein>
<dbReference type="AlphaFoldDB" id="A0A8J2PRZ6"/>
<dbReference type="OrthoDB" id="10249309at2759"/>
<accession>A0A8J2PRZ6</accession>
<reference evidence="3" key="1">
    <citation type="submission" date="2021-06" db="EMBL/GenBank/DDBJ databases">
        <authorList>
            <person name="Hodson N. C."/>
            <person name="Mongue J. A."/>
            <person name="Jaron S. K."/>
        </authorList>
    </citation>
    <scope>NUCLEOTIDE SEQUENCE</scope>
</reference>
<comment type="caution">
    <text evidence="3">The sequence shown here is derived from an EMBL/GenBank/DDBJ whole genome shotgun (WGS) entry which is preliminary data.</text>
</comment>
<evidence type="ECO:0000313" key="3">
    <source>
        <dbReference type="EMBL" id="CAG7834420.1"/>
    </source>
</evidence>
<keyword evidence="4" id="KW-1185">Reference proteome</keyword>
<dbReference type="Pfam" id="PF01008">
    <property type="entry name" value="IF-2B"/>
    <property type="match status" value="1"/>
</dbReference>
<sequence>MSAFVPGSKDNEIMNLFENFIAIGQEQSPAIAAVRTLIHTIQNHDGSTVNQLVQEIKEAIRIVETITGKSKLAVSSCCAQFLQHATLNLANIESAEMAMCKNHMEEEGTKYLQRCERAITKVASAGAPLIFDGAKILVHSNSQVVLEALKLVPENIKFTAWITSSEKDAANEIQDFEYEVDKCANITTNFIQDSEIGYIMETIDLVLVGAEAVVKNGGILNKVGTLSVAICAKEMNKPLYVLAESFKFSLIYPLNQRDVPSEFRYGANNRVRIDYTPPKYITMLITDRGLLTPTAVCDELLEMYL</sequence>
<dbReference type="GO" id="GO:0005851">
    <property type="term" value="C:eukaryotic translation initiation factor 2B complex"/>
    <property type="evidence" value="ECO:0007669"/>
    <property type="project" value="TreeGrafter"/>
</dbReference>